<proteinExistence type="predicted"/>
<dbReference type="Gene3D" id="3.30.500.10">
    <property type="entry name" value="MHC class I-like antigen recognition-like"/>
    <property type="match status" value="1"/>
</dbReference>
<keyword evidence="4" id="KW-1133">Transmembrane helix</keyword>
<dbReference type="Gene3D" id="2.60.40.10">
    <property type="entry name" value="Immunoglobulins"/>
    <property type="match status" value="1"/>
</dbReference>
<dbReference type="PANTHER" id="PTHR16675:SF235">
    <property type="entry name" value="SHKT DOMAIN-CONTAINING PROTEIN"/>
    <property type="match status" value="1"/>
</dbReference>
<dbReference type="InterPro" id="IPR036179">
    <property type="entry name" value="Ig-like_dom_sf"/>
</dbReference>
<evidence type="ECO:0000256" key="2">
    <source>
        <dbReference type="SAM" id="Coils"/>
    </source>
</evidence>
<keyword evidence="4" id="KW-0472">Membrane</keyword>
<dbReference type="InterPro" id="IPR037055">
    <property type="entry name" value="MHC_I-like_Ag-recog_sf"/>
</dbReference>
<dbReference type="Proteomes" id="UP000099076">
    <property type="component" value="Segment"/>
</dbReference>
<evidence type="ECO:0000313" key="6">
    <source>
        <dbReference type="EMBL" id="ACE95482.1"/>
    </source>
</evidence>
<feature type="coiled-coil region" evidence="2">
    <location>
        <begin position="76"/>
        <end position="103"/>
    </location>
</feature>
<evidence type="ECO:0000256" key="1">
    <source>
        <dbReference type="ARBA" id="ARBA00023180"/>
    </source>
</evidence>
<dbReference type="InterPro" id="IPR011162">
    <property type="entry name" value="MHC_I/II-like_Ag-recog"/>
</dbReference>
<evidence type="ECO:0000259" key="5">
    <source>
        <dbReference type="PROSITE" id="PS50835"/>
    </source>
</evidence>
<keyword evidence="1" id="KW-0325">Glycoprotein</keyword>
<keyword evidence="2" id="KW-0175">Coiled coil</keyword>
<evidence type="ECO:0000256" key="3">
    <source>
        <dbReference type="SAM" id="MobiDB-lite"/>
    </source>
</evidence>
<name>B3UXR5_MUHV1</name>
<protein>
    <submittedName>
        <fullName evidence="6">M144</fullName>
    </submittedName>
</protein>
<dbReference type="EMBL" id="EU579860">
    <property type="protein sequence ID" value="ACE95482.1"/>
    <property type="molecule type" value="Genomic_DNA"/>
</dbReference>
<evidence type="ECO:0000256" key="4">
    <source>
        <dbReference type="SAM" id="Phobius"/>
    </source>
</evidence>
<dbReference type="InterPro" id="IPR050208">
    <property type="entry name" value="MHC_class-I_related"/>
</dbReference>
<accession>B3UXR5</accession>
<keyword evidence="4" id="KW-0812">Transmembrane</keyword>
<dbReference type="SUPFAM" id="SSF54452">
    <property type="entry name" value="MHC antigen-recognition domain"/>
    <property type="match status" value="1"/>
</dbReference>
<dbReference type="PANTHER" id="PTHR16675">
    <property type="entry name" value="MHC CLASS I-RELATED"/>
    <property type="match status" value="1"/>
</dbReference>
<sequence>MRALALICVVWVCWRESCARHGTEDSSESGLRYAYTLVVDSAKNTRRCFGTGHVDGEAFVGHSDNETHGIGRWVNASHVEEENRGFVKQCQELQAELDKMQNNSKVIGIKTVQLDVGCTSKIEKHYAYDGNETEDDMVTSTNERDRDCQKKLSEYRRLVLASAVSPHLEVERRSLGREGGMRLRCFARDYYPANLEIRWWKDDGGGGGGALAKAAQQHNPNPLPSGNGLYQKHIDVYVDGGLEHVYSCRVKGIATKLELQIVRWKGYARGAGNSVVLLALFIPASVMAAVVVGSVLIRKKSKEQRKTRRRFGRRSGQESKRPSYQVKRRAEPPCDLPMTIWFRGDNVMSTQVEACPAYAVTMSARELSDAWSNGDGPIVTVPDPSI</sequence>
<feature type="compositionally biased region" description="Basic residues" evidence="3">
    <location>
        <begin position="303"/>
        <end position="313"/>
    </location>
</feature>
<dbReference type="SUPFAM" id="SSF48726">
    <property type="entry name" value="Immunoglobulin"/>
    <property type="match status" value="1"/>
</dbReference>
<organism evidence="6">
    <name type="scientific">Muromegalovirus WP15B</name>
    <dbReference type="NCBI Taxonomy" id="524651"/>
    <lineage>
        <taxon>Viruses</taxon>
        <taxon>Duplodnaviria</taxon>
        <taxon>Heunggongvirae</taxon>
        <taxon>Peploviricota</taxon>
        <taxon>Herviviricetes</taxon>
        <taxon>Herpesvirales</taxon>
        <taxon>Orthoherpesviridae</taxon>
        <taxon>Betaherpesvirinae</taxon>
        <taxon>Muromegalovirus</taxon>
        <taxon>Muromegalovirus muridbeta1</taxon>
        <taxon>Murid herpesvirus 1</taxon>
    </lineage>
</organism>
<reference evidence="6" key="1">
    <citation type="journal article" date="2008" name="J. Virol.">
        <title>Laboratory strains of murine cytomegalovirus are genetically similar to but phenotypically distinct from wild strains of virus.</title>
        <authorList>
            <person name="Smith L.M."/>
            <person name="McWhorter A.R."/>
            <person name="Masters L.L."/>
            <person name="Shellam G.R."/>
            <person name="Redwood A.J."/>
        </authorList>
    </citation>
    <scope>NUCLEOTIDE SEQUENCE [LARGE SCALE GENOMIC DNA]</scope>
    <source>
        <strain evidence="6">WP15B</strain>
    </source>
</reference>
<dbReference type="InterPro" id="IPR007110">
    <property type="entry name" value="Ig-like_dom"/>
</dbReference>
<feature type="domain" description="Ig-like" evidence="5">
    <location>
        <begin position="166"/>
        <end position="260"/>
    </location>
</feature>
<gene>
    <name evidence="6" type="primary">m144</name>
</gene>
<dbReference type="PROSITE" id="PS50835">
    <property type="entry name" value="IG_LIKE"/>
    <property type="match status" value="1"/>
</dbReference>
<feature type="region of interest" description="Disordered" evidence="3">
    <location>
        <begin position="303"/>
        <end position="329"/>
    </location>
</feature>
<feature type="transmembrane region" description="Helical" evidence="4">
    <location>
        <begin position="275"/>
        <end position="297"/>
    </location>
</feature>
<dbReference type="InterPro" id="IPR013783">
    <property type="entry name" value="Ig-like_fold"/>
</dbReference>